<dbReference type="InterPro" id="IPR050088">
    <property type="entry name" value="IspD/TarI_cytidylyltransf_bact"/>
</dbReference>
<dbReference type="InterPro" id="IPR001228">
    <property type="entry name" value="IspD"/>
</dbReference>
<keyword evidence="9" id="KW-1185">Reference proteome</keyword>
<evidence type="ECO:0000313" key="9">
    <source>
        <dbReference type="Proteomes" id="UP001056035"/>
    </source>
</evidence>
<evidence type="ECO:0000256" key="3">
    <source>
        <dbReference type="ARBA" id="ARBA00009789"/>
    </source>
</evidence>
<keyword evidence="5 7" id="KW-0548">Nucleotidyltransferase</keyword>
<feature type="site" description="Transition state stabilizer" evidence="7">
    <location>
        <position position="15"/>
    </location>
</feature>
<evidence type="ECO:0000256" key="4">
    <source>
        <dbReference type="ARBA" id="ARBA00022679"/>
    </source>
</evidence>
<dbReference type="InterPro" id="IPR029044">
    <property type="entry name" value="Nucleotide-diphossugar_trans"/>
</dbReference>
<comment type="catalytic activity">
    <reaction evidence="1 7">
        <text>2-C-methyl-D-erythritol 4-phosphate + CTP + H(+) = 4-CDP-2-C-methyl-D-erythritol + diphosphate</text>
        <dbReference type="Rhea" id="RHEA:13429"/>
        <dbReference type="ChEBI" id="CHEBI:15378"/>
        <dbReference type="ChEBI" id="CHEBI:33019"/>
        <dbReference type="ChEBI" id="CHEBI:37563"/>
        <dbReference type="ChEBI" id="CHEBI:57823"/>
        <dbReference type="ChEBI" id="CHEBI:58262"/>
        <dbReference type="EC" id="2.7.7.60"/>
    </reaction>
</comment>
<dbReference type="PANTHER" id="PTHR32125">
    <property type="entry name" value="2-C-METHYL-D-ERYTHRITOL 4-PHOSPHATE CYTIDYLYLTRANSFERASE, CHLOROPLASTIC"/>
    <property type="match status" value="1"/>
</dbReference>
<name>A0ABY5DXV9_9ACTN</name>
<dbReference type="Gene3D" id="3.90.550.10">
    <property type="entry name" value="Spore Coat Polysaccharide Biosynthesis Protein SpsA, Chain A"/>
    <property type="match status" value="1"/>
</dbReference>
<evidence type="ECO:0000256" key="6">
    <source>
        <dbReference type="ARBA" id="ARBA00023229"/>
    </source>
</evidence>
<dbReference type="InterPro" id="IPR018294">
    <property type="entry name" value="ISPD_synthase_CS"/>
</dbReference>
<dbReference type="GO" id="GO:0050518">
    <property type="term" value="F:2-C-methyl-D-erythritol 4-phosphate cytidylyltransferase activity"/>
    <property type="evidence" value="ECO:0007669"/>
    <property type="project" value="UniProtKB-EC"/>
</dbReference>
<protein>
    <recommendedName>
        <fullName evidence="7">2-C-methyl-D-erythritol 4-phosphate cytidylyltransferase</fullName>
        <ecNumber evidence="7">2.7.7.60</ecNumber>
    </recommendedName>
    <alternativeName>
        <fullName evidence="7">4-diphosphocytidyl-2C-methyl-D-erythritol synthase</fullName>
    </alternativeName>
    <alternativeName>
        <fullName evidence="7">MEP cytidylyltransferase</fullName>
        <shortName evidence="7">MCT</shortName>
    </alternativeName>
</protein>
<sequence length="225" mass="22886">MGPVALIVAAGRGERLGSDGPKAFVRCGGRPMLEWSVDAFRAAGVERIVVALPAGYEAPAGCIGVSGGAERSHSVRAALGAAGDPAVVLVHDAARPLVTAQIVEDCLAALTAEVDAVIAAAAVTDTLKEADGHDVVRTLDRSRLWAVQTPQVFWTAALAGVMAQDDAVLAAATDDASLIEAGGGRVRVVPCPRDNFKVTTPEDLRLAELVLADRARPAAGAAGPG</sequence>
<dbReference type="PROSITE" id="PS01295">
    <property type="entry name" value="ISPD"/>
    <property type="match status" value="1"/>
</dbReference>
<dbReference type="RefSeq" id="WP_254573191.1">
    <property type="nucleotide sequence ID" value="NZ_CP098502.1"/>
</dbReference>
<dbReference type="Proteomes" id="UP001056035">
    <property type="component" value="Chromosome"/>
</dbReference>
<feature type="site" description="Positions MEP for the nucleophilic attack" evidence="7">
    <location>
        <position position="197"/>
    </location>
</feature>
<keyword evidence="6 7" id="KW-0414">Isoprene biosynthesis</keyword>
<evidence type="ECO:0000256" key="2">
    <source>
        <dbReference type="ARBA" id="ARBA00004787"/>
    </source>
</evidence>
<dbReference type="Pfam" id="PF01128">
    <property type="entry name" value="IspD"/>
    <property type="match status" value="1"/>
</dbReference>
<proteinExistence type="inferred from homology"/>
<evidence type="ECO:0000313" key="8">
    <source>
        <dbReference type="EMBL" id="UTI66521.1"/>
    </source>
</evidence>
<keyword evidence="4 7" id="KW-0808">Transferase</keyword>
<evidence type="ECO:0000256" key="7">
    <source>
        <dbReference type="HAMAP-Rule" id="MF_00108"/>
    </source>
</evidence>
<dbReference type="NCBIfam" id="TIGR00453">
    <property type="entry name" value="ispD"/>
    <property type="match status" value="1"/>
</dbReference>
<comment type="similarity">
    <text evidence="3 7">Belongs to the IspD/TarI cytidylyltransferase family. IspD subfamily.</text>
</comment>
<dbReference type="EC" id="2.7.7.60" evidence="7"/>
<organism evidence="8 9">
    <name type="scientific">Paraconexibacter antarcticus</name>
    <dbReference type="NCBI Taxonomy" id="2949664"/>
    <lineage>
        <taxon>Bacteria</taxon>
        <taxon>Bacillati</taxon>
        <taxon>Actinomycetota</taxon>
        <taxon>Thermoleophilia</taxon>
        <taxon>Solirubrobacterales</taxon>
        <taxon>Paraconexibacteraceae</taxon>
        <taxon>Paraconexibacter</taxon>
    </lineage>
</organism>
<feature type="site" description="Transition state stabilizer" evidence="7">
    <location>
        <position position="22"/>
    </location>
</feature>
<dbReference type="InterPro" id="IPR034683">
    <property type="entry name" value="IspD/TarI"/>
</dbReference>
<dbReference type="HAMAP" id="MF_00108">
    <property type="entry name" value="IspD"/>
    <property type="match status" value="1"/>
</dbReference>
<gene>
    <name evidence="7 8" type="primary">ispD</name>
    <name evidence="8" type="ORF">NBH00_09975</name>
</gene>
<comment type="function">
    <text evidence="7">Catalyzes the formation of 4-diphosphocytidyl-2-C-methyl-D-erythritol from CTP and 2-C-methyl-D-erythritol 4-phosphate (MEP).</text>
</comment>
<feature type="site" description="Positions MEP for the nucleophilic attack" evidence="7">
    <location>
        <position position="141"/>
    </location>
</feature>
<evidence type="ECO:0000256" key="1">
    <source>
        <dbReference type="ARBA" id="ARBA00001282"/>
    </source>
</evidence>
<comment type="pathway">
    <text evidence="2 7">Isoprenoid biosynthesis; isopentenyl diphosphate biosynthesis via DXP pathway; isopentenyl diphosphate from 1-deoxy-D-xylulose 5-phosphate: step 2/6.</text>
</comment>
<reference evidence="8 9" key="1">
    <citation type="submission" date="2022-06" db="EMBL/GenBank/DDBJ databases">
        <title>Paraconexibacter antarcticus.</title>
        <authorList>
            <person name="Kim C.S."/>
        </authorList>
    </citation>
    <scope>NUCLEOTIDE SEQUENCE [LARGE SCALE GENOMIC DNA]</scope>
    <source>
        <strain evidence="8 9">02-257</strain>
    </source>
</reference>
<dbReference type="PANTHER" id="PTHR32125:SF4">
    <property type="entry name" value="2-C-METHYL-D-ERYTHRITOL 4-PHOSPHATE CYTIDYLYLTRANSFERASE, CHLOROPLASTIC"/>
    <property type="match status" value="1"/>
</dbReference>
<dbReference type="EMBL" id="CP098502">
    <property type="protein sequence ID" value="UTI66521.1"/>
    <property type="molecule type" value="Genomic_DNA"/>
</dbReference>
<dbReference type="SUPFAM" id="SSF53448">
    <property type="entry name" value="Nucleotide-diphospho-sugar transferases"/>
    <property type="match status" value="1"/>
</dbReference>
<evidence type="ECO:0000256" key="5">
    <source>
        <dbReference type="ARBA" id="ARBA00022695"/>
    </source>
</evidence>
<accession>A0ABY5DXV9</accession>
<dbReference type="CDD" id="cd02516">
    <property type="entry name" value="CDP-ME_synthetase"/>
    <property type="match status" value="1"/>
</dbReference>